<dbReference type="SUPFAM" id="SSF56784">
    <property type="entry name" value="HAD-like"/>
    <property type="match status" value="1"/>
</dbReference>
<dbReference type="Proteomes" id="UP000002415">
    <property type="component" value="Chromosome"/>
</dbReference>
<dbReference type="Gene3D" id="1.10.150.240">
    <property type="entry name" value="Putative phosphatase, domain 2"/>
    <property type="match status" value="1"/>
</dbReference>
<keyword evidence="1" id="KW-0378">Hydrolase</keyword>
<dbReference type="HOGENOM" id="CLU_045011_9_1_0"/>
<organism evidence="1 2">
    <name type="scientific">Fervidobacterium nodosum (strain ATCC 35602 / DSM 5306 / Rt17-B1)</name>
    <dbReference type="NCBI Taxonomy" id="381764"/>
    <lineage>
        <taxon>Bacteria</taxon>
        <taxon>Thermotogati</taxon>
        <taxon>Thermotogota</taxon>
        <taxon>Thermotogae</taxon>
        <taxon>Thermotogales</taxon>
        <taxon>Fervidobacteriaceae</taxon>
        <taxon>Fervidobacterium</taxon>
    </lineage>
</organism>
<dbReference type="CDD" id="cd02603">
    <property type="entry name" value="HAD_sEH-N_like"/>
    <property type="match status" value="1"/>
</dbReference>
<evidence type="ECO:0000313" key="1">
    <source>
        <dbReference type="EMBL" id="ABS60277.1"/>
    </source>
</evidence>
<dbReference type="EMBL" id="CP000771">
    <property type="protein sequence ID" value="ABS60277.1"/>
    <property type="molecule type" value="Genomic_DNA"/>
</dbReference>
<dbReference type="NCBIfam" id="TIGR01509">
    <property type="entry name" value="HAD-SF-IA-v3"/>
    <property type="match status" value="1"/>
</dbReference>
<reference evidence="1 2" key="1">
    <citation type="submission" date="2007-07" db="EMBL/GenBank/DDBJ databases">
        <title>Complete sequence of Fervidobacterium nodosum Rt17-B1.</title>
        <authorList>
            <consortium name="US DOE Joint Genome Institute"/>
            <person name="Copeland A."/>
            <person name="Lucas S."/>
            <person name="Lapidus A."/>
            <person name="Barry K."/>
            <person name="Glavina del Rio T."/>
            <person name="Dalin E."/>
            <person name="Tice H."/>
            <person name="Pitluck S."/>
            <person name="Saunders E."/>
            <person name="Brettin T."/>
            <person name="Bruce D."/>
            <person name="Detter J.C."/>
            <person name="Han C."/>
            <person name="Schmutz J."/>
            <person name="Larimer F."/>
            <person name="Land M."/>
            <person name="Hauser L."/>
            <person name="Kyrpides N."/>
            <person name="Mikhailova N."/>
            <person name="Nelson K."/>
            <person name="Gogarten J.P."/>
            <person name="Noll K."/>
            <person name="Richardson P."/>
        </authorList>
    </citation>
    <scope>NUCLEOTIDE SEQUENCE [LARGE SCALE GENOMIC DNA]</scope>
    <source>
        <strain evidence="2">ATCC 35602 / DSM 5306 / Rt17-B1</strain>
    </source>
</reference>
<dbReference type="InterPro" id="IPR036412">
    <property type="entry name" value="HAD-like_sf"/>
</dbReference>
<proteinExistence type="predicted"/>
<dbReference type="SFLD" id="SFLDS00003">
    <property type="entry name" value="Haloacid_Dehalogenase"/>
    <property type="match status" value="1"/>
</dbReference>
<dbReference type="InterPro" id="IPR006439">
    <property type="entry name" value="HAD-SF_hydro_IA"/>
</dbReference>
<protein>
    <submittedName>
        <fullName evidence="1">HAD-superfamily hydrolase, subfamily IA, variant 3</fullName>
    </submittedName>
</protein>
<name>A7HK44_FERNB</name>
<sequence length="223" mass="26844">METRRIKNVVFDLGRVLIDWQPYEYMIKKFGKETAEFLERVIFNSKEWNLMDKGIINEHELWNLFIYKHPEYKIPIEHLKENVTNLLIEIKDNTKLLEPLKAMGYKLYVLSNFSEMNFAYVSRKYDFFQKFDGMVISSHVKQIKPDKEIFEILIERYNIIPQESLFVDDRLENIQTAEILGFEFIHLTDHTKLREELERKLNIKFDENNLTGEQYETTAKCSK</sequence>
<dbReference type="InterPro" id="IPR023198">
    <property type="entry name" value="PGP-like_dom2"/>
</dbReference>
<dbReference type="InterPro" id="IPR041492">
    <property type="entry name" value="HAD_2"/>
</dbReference>
<dbReference type="eggNOG" id="COG1011">
    <property type="taxonomic scope" value="Bacteria"/>
</dbReference>
<dbReference type="GO" id="GO:0016787">
    <property type="term" value="F:hydrolase activity"/>
    <property type="evidence" value="ECO:0007669"/>
    <property type="project" value="UniProtKB-KW"/>
</dbReference>
<dbReference type="PANTHER" id="PTHR43611">
    <property type="entry name" value="ALPHA-D-GLUCOSE 1-PHOSPHATE PHOSPHATASE"/>
    <property type="match status" value="1"/>
</dbReference>
<dbReference type="Gene3D" id="3.40.50.1000">
    <property type="entry name" value="HAD superfamily/HAD-like"/>
    <property type="match status" value="1"/>
</dbReference>
<keyword evidence="2" id="KW-1185">Reference proteome</keyword>
<gene>
    <name evidence="1" type="ordered locus">Fnod_0412</name>
</gene>
<dbReference type="InterPro" id="IPR023214">
    <property type="entry name" value="HAD_sf"/>
</dbReference>
<accession>A7HK44</accession>
<dbReference type="PANTHER" id="PTHR43611:SF3">
    <property type="entry name" value="FLAVIN MONONUCLEOTIDE HYDROLASE 1, CHLOROPLATIC"/>
    <property type="match status" value="1"/>
</dbReference>
<dbReference type="RefSeq" id="WP_011993597.1">
    <property type="nucleotide sequence ID" value="NC_009718.1"/>
</dbReference>
<reference evidence="1 2" key="2">
    <citation type="journal article" date="2009" name="Proc. Natl. Acad. Sci. U.S.A.">
        <title>On the chimeric nature, thermophilic origin, and phylogenetic placement of the Thermotogales.</title>
        <authorList>
            <person name="Zhaxybayeva O."/>
            <person name="Swithers K.S."/>
            <person name="Lapierre P."/>
            <person name="Fournier G.P."/>
            <person name="Bickhart D.M."/>
            <person name="DeBoy R.T."/>
            <person name="Nelson K.E."/>
            <person name="Nesbo C.L."/>
            <person name="Doolittle W.F."/>
            <person name="Gogarten J.P."/>
            <person name="Noll K.M."/>
        </authorList>
    </citation>
    <scope>NUCLEOTIDE SEQUENCE [LARGE SCALE GENOMIC DNA]</scope>
    <source>
        <strain evidence="2">ATCC 35602 / DSM 5306 / Rt17-B1</strain>
    </source>
</reference>
<evidence type="ECO:0000313" key="2">
    <source>
        <dbReference type="Proteomes" id="UP000002415"/>
    </source>
</evidence>
<dbReference type="AlphaFoldDB" id="A7HK44"/>
<dbReference type="Pfam" id="PF13419">
    <property type="entry name" value="HAD_2"/>
    <property type="match status" value="1"/>
</dbReference>
<dbReference type="KEGG" id="fno:Fnod_0412"/>
<dbReference type="STRING" id="381764.Fnod_0412"/>
<dbReference type="SFLD" id="SFLDG01129">
    <property type="entry name" value="C1.5:_HAD__Beta-PGM__Phosphata"/>
    <property type="match status" value="1"/>
</dbReference>